<comment type="caution">
    <text evidence="1">The sequence shown here is derived from an EMBL/GenBank/DDBJ whole genome shotgun (WGS) entry which is preliminary data.</text>
</comment>
<name>A0A149PJH7_9BURK</name>
<evidence type="ECO:0000313" key="1">
    <source>
        <dbReference type="EMBL" id="KXU85188.1"/>
    </source>
</evidence>
<reference evidence="1 2" key="1">
    <citation type="journal article" date="2015" name="Int. J. Syst. Evol. Microbiol.">
        <title>Burkholderia monticola sp. nov., isolated from mountain soil.</title>
        <authorList>
            <person name="Baek I."/>
            <person name="Seo B."/>
            <person name="Lee I."/>
            <person name="Yi H."/>
            <person name="Chun J."/>
        </authorList>
    </citation>
    <scope>NUCLEOTIDE SEQUENCE [LARGE SCALE GENOMIC DNA]</scope>
    <source>
        <strain evidence="1 2">JC2948</strain>
    </source>
</reference>
<dbReference type="Proteomes" id="UP000075613">
    <property type="component" value="Unassembled WGS sequence"/>
</dbReference>
<accession>A0A149PJH7</accession>
<dbReference type="EMBL" id="LRBG01000035">
    <property type="protein sequence ID" value="KXU85188.1"/>
    <property type="molecule type" value="Genomic_DNA"/>
</dbReference>
<organism evidence="1 2">
    <name type="scientific">Paraburkholderia monticola</name>
    <dbReference type="NCBI Taxonomy" id="1399968"/>
    <lineage>
        <taxon>Bacteria</taxon>
        <taxon>Pseudomonadati</taxon>
        <taxon>Pseudomonadota</taxon>
        <taxon>Betaproteobacteria</taxon>
        <taxon>Burkholderiales</taxon>
        <taxon>Burkholderiaceae</taxon>
        <taxon>Paraburkholderia</taxon>
    </lineage>
</organism>
<keyword evidence="2" id="KW-1185">Reference proteome</keyword>
<gene>
    <name evidence="1" type="ORF">CI15_21415</name>
</gene>
<sequence>MSSKSRVRKHGHTAMSPLLRSLTLSRTAHAPVTQTMLLQAYAALDAFRRGHGARNLHTTLSRHLLVSQELARAGLGADVCADIESAHAAMVRLDIRERETGRWSLEDDEYARLCTALAIFDGQLSAASLNELASAEAKMIEGLMRSAQLRALADAAV</sequence>
<dbReference type="OrthoDB" id="9110913at2"/>
<evidence type="ECO:0008006" key="3">
    <source>
        <dbReference type="Google" id="ProtNLM"/>
    </source>
</evidence>
<dbReference type="AlphaFoldDB" id="A0A149PJH7"/>
<protein>
    <recommendedName>
        <fullName evidence="3">Fis family transcriptional regulator</fullName>
    </recommendedName>
</protein>
<evidence type="ECO:0000313" key="2">
    <source>
        <dbReference type="Proteomes" id="UP000075613"/>
    </source>
</evidence>
<dbReference type="RefSeq" id="WP_062130663.1">
    <property type="nucleotide sequence ID" value="NZ_LRBG01000035.1"/>
</dbReference>
<proteinExistence type="predicted"/>